<accession>A0A8J3IP56</accession>
<dbReference type="InterPro" id="IPR013149">
    <property type="entry name" value="ADH-like_C"/>
</dbReference>
<dbReference type="GO" id="GO:0016491">
    <property type="term" value="F:oxidoreductase activity"/>
    <property type="evidence" value="ECO:0007669"/>
    <property type="project" value="InterPro"/>
</dbReference>
<dbReference type="InterPro" id="IPR011032">
    <property type="entry name" value="GroES-like_sf"/>
</dbReference>
<dbReference type="Pfam" id="PF00107">
    <property type="entry name" value="ADH_zinc_N"/>
    <property type="match status" value="1"/>
</dbReference>
<dbReference type="PANTHER" id="PTHR43677">
    <property type="entry name" value="SHORT-CHAIN DEHYDROGENASE/REDUCTASE"/>
    <property type="match status" value="1"/>
</dbReference>
<evidence type="ECO:0000313" key="3">
    <source>
        <dbReference type="Proteomes" id="UP000597444"/>
    </source>
</evidence>
<organism evidence="2 3">
    <name type="scientific">Reticulibacter mediterranei</name>
    <dbReference type="NCBI Taxonomy" id="2778369"/>
    <lineage>
        <taxon>Bacteria</taxon>
        <taxon>Bacillati</taxon>
        <taxon>Chloroflexota</taxon>
        <taxon>Ktedonobacteria</taxon>
        <taxon>Ktedonobacterales</taxon>
        <taxon>Reticulibacteraceae</taxon>
        <taxon>Reticulibacter</taxon>
    </lineage>
</organism>
<evidence type="ECO:0000259" key="1">
    <source>
        <dbReference type="SMART" id="SM00829"/>
    </source>
</evidence>
<proteinExistence type="predicted"/>
<dbReference type="InterPro" id="IPR020843">
    <property type="entry name" value="ER"/>
</dbReference>
<protein>
    <submittedName>
        <fullName evidence="2">Zinc-binding dehydrogenase</fullName>
    </submittedName>
</protein>
<sequence length="317" mass="33311">MKAALVLQAGQTPVYSDFREPVPSEEENLINVTAASLSHVTRGMASGTHYSTSGQVPFVVGLDGVGRLTDGRRVYFVLPVAPFGSMAEQTKVEASHCLALPDELDDVTAAAIAIPGMSSWGALLERAKFQAGETVLVNGATGISGRLAVQIAKYLGAKKVIATGRNTEVLKSLTALGADVTIPLVEDGEALEKAFLEPFHEGVDVVLDYLWGPSMERLLRAAARAGEDGVPIRCIQIGSVSAFNISLPSPVLRSSSIELMGSGIGSIPPDRFLKASEGVLQAAVPGKFQIATTPVPLSQVEAAWSTEIAQSRTVFVV</sequence>
<dbReference type="RefSeq" id="WP_220209961.1">
    <property type="nucleotide sequence ID" value="NZ_BNJK01000002.1"/>
</dbReference>
<comment type="caution">
    <text evidence="2">The sequence shown here is derived from an EMBL/GenBank/DDBJ whole genome shotgun (WGS) entry which is preliminary data.</text>
</comment>
<dbReference type="EMBL" id="BNJK01000002">
    <property type="protein sequence ID" value="GHO99314.1"/>
    <property type="molecule type" value="Genomic_DNA"/>
</dbReference>
<dbReference type="InterPro" id="IPR051397">
    <property type="entry name" value="Zn-ADH-like_protein"/>
</dbReference>
<dbReference type="AlphaFoldDB" id="A0A8J3IP56"/>
<gene>
    <name evidence="2" type="ORF">KSF_093620</name>
</gene>
<name>A0A8J3IP56_9CHLR</name>
<dbReference type="InterPro" id="IPR036291">
    <property type="entry name" value="NAD(P)-bd_dom_sf"/>
</dbReference>
<feature type="domain" description="Enoyl reductase (ER)" evidence="1">
    <location>
        <begin position="10"/>
        <end position="317"/>
    </location>
</feature>
<dbReference type="Gene3D" id="3.90.180.10">
    <property type="entry name" value="Medium-chain alcohol dehydrogenases, catalytic domain"/>
    <property type="match status" value="1"/>
</dbReference>
<dbReference type="SMART" id="SM00829">
    <property type="entry name" value="PKS_ER"/>
    <property type="match status" value="1"/>
</dbReference>
<dbReference type="Gene3D" id="3.40.50.720">
    <property type="entry name" value="NAD(P)-binding Rossmann-like Domain"/>
    <property type="match status" value="1"/>
</dbReference>
<dbReference type="PANTHER" id="PTHR43677:SF11">
    <property type="entry name" value="ZINC-CONTAINING ALCOHOL DEHYDROGENASE"/>
    <property type="match status" value="1"/>
</dbReference>
<dbReference type="SUPFAM" id="SSF51735">
    <property type="entry name" value="NAD(P)-binding Rossmann-fold domains"/>
    <property type="match status" value="1"/>
</dbReference>
<evidence type="ECO:0000313" key="2">
    <source>
        <dbReference type="EMBL" id="GHO99314.1"/>
    </source>
</evidence>
<reference evidence="2" key="1">
    <citation type="submission" date="2020-10" db="EMBL/GenBank/DDBJ databases">
        <title>Taxonomic study of unclassified bacteria belonging to the class Ktedonobacteria.</title>
        <authorList>
            <person name="Yabe S."/>
            <person name="Wang C.M."/>
            <person name="Zheng Y."/>
            <person name="Sakai Y."/>
            <person name="Cavaletti L."/>
            <person name="Monciardini P."/>
            <person name="Donadio S."/>
        </authorList>
    </citation>
    <scope>NUCLEOTIDE SEQUENCE</scope>
    <source>
        <strain evidence="2">ID150040</strain>
    </source>
</reference>
<dbReference type="SUPFAM" id="SSF50129">
    <property type="entry name" value="GroES-like"/>
    <property type="match status" value="1"/>
</dbReference>
<keyword evidence="3" id="KW-1185">Reference proteome</keyword>
<dbReference type="Proteomes" id="UP000597444">
    <property type="component" value="Unassembled WGS sequence"/>
</dbReference>